<comment type="pathway">
    <text evidence="1">Cofactor biosynthesis; L-ascorbate biosynthesis.</text>
</comment>
<accession>A0A1A3BNW0</accession>
<dbReference type="Gene3D" id="3.30.465.10">
    <property type="match status" value="1"/>
</dbReference>
<keyword evidence="3" id="KW-0060">Ascorbate biosynthesis</keyword>
<dbReference type="InterPro" id="IPR006093">
    <property type="entry name" value="Oxy_OxRdtase_FAD_BS"/>
</dbReference>
<comment type="caution">
    <text evidence="6">The sequence shown here is derived from an EMBL/GenBank/DDBJ whole genome shotgun (WGS) entry which is preliminary data.</text>
</comment>
<dbReference type="InterPro" id="IPR010031">
    <property type="entry name" value="FAD_lactone_oxidase-like"/>
</dbReference>
<dbReference type="PROSITE" id="PS51387">
    <property type="entry name" value="FAD_PCMH"/>
    <property type="match status" value="1"/>
</dbReference>
<dbReference type="AlphaFoldDB" id="A0A1A3BNW0"/>
<evidence type="ECO:0000256" key="1">
    <source>
        <dbReference type="ARBA" id="ARBA00005147"/>
    </source>
</evidence>
<dbReference type="eggNOG" id="COG0277">
    <property type="taxonomic scope" value="Bacteria"/>
</dbReference>
<organism evidence="6 7">
    <name type="scientific">Mycobacterium asiaticum</name>
    <dbReference type="NCBI Taxonomy" id="1790"/>
    <lineage>
        <taxon>Bacteria</taxon>
        <taxon>Bacillati</taxon>
        <taxon>Actinomycetota</taxon>
        <taxon>Actinomycetes</taxon>
        <taxon>Mycobacteriales</taxon>
        <taxon>Mycobacteriaceae</taxon>
        <taxon>Mycobacterium</taxon>
    </lineage>
</organism>
<dbReference type="Gene3D" id="3.30.43.10">
    <property type="entry name" value="Uridine Diphospho-n-acetylenolpyruvylglucosamine Reductase, domain 2"/>
    <property type="match status" value="1"/>
</dbReference>
<dbReference type="OrthoDB" id="9800184at2"/>
<name>A0A1A3BNW0_MYCAS</name>
<feature type="domain" description="FAD-binding PCMH-type" evidence="5">
    <location>
        <begin position="12"/>
        <end position="182"/>
    </location>
</feature>
<dbReference type="EMBL" id="LZKQ01000276">
    <property type="protein sequence ID" value="OBI76674.1"/>
    <property type="molecule type" value="Genomic_DNA"/>
</dbReference>
<keyword evidence="4" id="KW-0560">Oxidoreductase</keyword>
<dbReference type="InterPro" id="IPR016169">
    <property type="entry name" value="FAD-bd_PCMH_sub2"/>
</dbReference>
<dbReference type="Pfam" id="PF01565">
    <property type="entry name" value="FAD_binding_4"/>
    <property type="match status" value="1"/>
</dbReference>
<comment type="similarity">
    <text evidence="2">Belongs to the oxygen-dependent FAD-linked oxidoreductase family.</text>
</comment>
<protein>
    <submittedName>
        <fullName evidence="6">Oxidoreductase</fullName>
    </submittedName>
</protein>
<dbReference type="InterPro" id="IPR006094">
    <property type="entry name" value="Oxid_FAD_bind_N"/>
</dbReference>
<dbReference type="PIRSF" id="PIRSF000136">
    <property type="entry name" value="LGO_GLO"/>
    <property type="match status" value="1"/>
</dbReference>
<dbReference type="GO" id="GO:0003885">
    <property type="term" value="F:D-arabinono-1,4-lactone oxidase activity"/>
    <property type="evidence" value="ECO:0007669"/>
    <property type="project" value="InterPro"/>
</dbReference>
<dbReference type="SUPFAM" id="SSF56176">
    <property type="entry name" value="FAD-binding/transporter-associated domain-like"/>
    <property type="match status" value="1"/>
</dbReference>
<dbReference type="GO" id="GO:0019853">
    <property type="term" value="P:L-ascorbic acid biosynthetic process"/>
    <property type="evidence" value="ECO:0007669"/>
    <property type="project" value="UniProtKB-UniPathway"/>
</dbReference>
<evidence type="ECO:0000313" key="6">
    <source>
        <dbReference type="EMBL" id="OBI76674.1"/>
    </source>
</evidence>
<dbReference type="GO" id="GO:0016020">
    <property type="term" value="C:membrane"/>
    <property type="evidence" value="ECO:0007669"/>
    <property type="project" value="InterPro"/>
</dbReference>
<dbReference type="Gene3D" id="1.10.45.10">
    <property type="entry name" value="Vanillyl-alcohol Oxidase, Chain A, domain 4"/>
    <property type="match status" value="1"/>
</dbReference>
<dbReference type="NCBIfam" id="TIGR01679">
    <property type="entry name" value="bact_FAD_ox"/>
    <property type="match status" value="1"/>
</dbReference>
<dbReference type="STRING" id="1790.A5645_08180"/>
<dbReference type="PANTHER" id="PTHR43762:SF1">
    <property type="entry name" value="D-ARABINONO-1,4-LACTONE OXIDASE"/>
    <property type="match status" value="1"/>
</dbReference>
<dbReference type="InterPro" id="IPR036318">
    <property type="entry name" value="FAD-bd_PCMH-like_sf"/>
</dbReference>
<dbReference type="InterPro" id="IPR016171">
    <property type="entry name" value="Vanillyl_alc_oxidase_C-sub2"/>
</dbReference>
<dbReference type="InterPro" id="IPR016167">
    <property type="entry name" value="FAD-bd_PCMH_sub1"/>
</dbReference>
<dbReference type="GO" id="GO:0080049">
    <property type="term" value="F:L-gulono-1,4-lactone dehydrogenase activity"/>
    <property type="evidence" value="ECO:0007669"/>
    <property type="project" value="TreeGrafter"/>
</dbReference>
<sequence length="431" mass="48191">MSDNWSNWAGDQICAPSAIKRPTSEAELVEIVAGAAQRGERVRAVGTGHSFTDCACTDGVMIDMTGLQRVIDVDRANGLATVEGGAKLHSLFAELARHGFGIENQGDIDKQSITGATATATHGTGARFKNVSAQIVSARLVTAAGDVVTVSEDSDKDEYLAARVSLGALGVISQVTFKVVPLFTLHRTDERRPLITTLERLDADVDANDHFEFFVFPYGDTALARTTRRSNEEPRPAPAWKKRLGEEVENTGLNIICRTGRRFPGAAPQLNRLMTSLMSPSTVQDHGWKVYASARNVKFTEMEYAIPRQHAREAVQRIIDLVRRRKLPIMYPLEVRFSAPDDAFLSTAHARDTCYIAVHQFIGMEYENYFRAVEEIMNEYAGRPHWGKRHYLTATTLKDRYPEWGRFTAVRDRLDPNRVFLNDYTRRVLGD</sequence>
<dbReference type="PANTHER" id="PTHR43762">
    <property type="entry name" value="L-GULONOLACTONE OXIDASE"/>
    <property type="match status" value="1"/>
</dbReference>
<evidence type="ECO:0000313" key="7">
    <source>
        <dbReference type="Proteomes" id="UP000093795"/>
    </source>
</evidence>
<dbReference type="GO" id="GO:0071949">
    <property type="term" value="F:FAD binding"/>
    <property type="evidence" value="ECO:0007669"/>
    <property type="project" value="InterPro"/>
</dbReference>
<dbReference type="UniPathway" id="UPA00132"/>
<dbReference type="RefSeq" id="WP_065122952.1">
    <property type="nucleotide sequence ID" value="NZ_LZKQ01000276.1"/>
</dbReference>
<dbReference type="Proteomes" id="UP000093795">
    <property type="component" value="Unassembled WGS sequence"/>
</dbReference>
<evidence type="ECO:0000256" key="3">
    <source>
        <dbReference type="ARBA" id="ARBA00022644"/>
    </source>
</evidence>
<dbReference type="InterPro" id="IPR007173">
    <property type="entry name" value="ALO_C"/>
</dbReference>
<evidence type="ECO:0000256" key="2">
    <source>
        <dbReference type="ARBA" id="ARBA00005466"/>
    </source>
</evidence>
<gene>
    <name evidence="6" type="ORF">A9X01_03360</name>
</gene>
<dbReference type="Gene3D" id="3.30.70.2520">
    <property type="match status" value="1"/>
</dbReference>
<dbReference type="Pfam" id="PF04030">
    <property type="entry name" value="ALO"/>
    <property type="match status" value="1"/>
</dbReference>
<reference evidence="6 7" key="1">
    <citation type="submission" date="2016-06" db="EMBL/GenBank/DDBJ databases">
        <authorList>
            <person name="Kjaerup R.B."/>
            <person name="Dalgaard T.S."/>
            <person name="Juul-Madsen H.R."/>
        </authorList>
    </citation>
    <scope>NUCLEOTIDE SEQUENCE [LARGE SCALE GENOMIC DNA]</scope>
    <source>
        <strain evidence="6 7">1081914.2</strain>
    </source>
</reference>
<evidence type="ECO:0000256" key="4">
    <source>
        <dbReference type="ARBA" id="ARBA00023002"/>
    </source>
</evidence>
<dbReference type="PROSITE" id="PS00862">
    <property type="entry name" value="OX2_COVAL_FAD"/>
    <property type="match status" value="1"/>
</dbReference>
<evidence type="ECO:0000259" key="5">
    <source>
        <dbReference type="PROSITE" id="PS51387"/>
    </source>
</evidence>
<proteinExistence type="inferred from homology"/>
<dbReference type="InterPro" id="IPR016166">
    <property type="entry name" value="FAD-bd_PCMH"/>
</dbReference>